<name>A0ABU6BQP8_9PSED</name>
<accession>A0ABU6BQP8</accession>
<reference evidence="1 2" key="1">
    <citation type="journal article" date="2023" name="Int J Dairy Technol">
        <title>Genome based analysis of Pseudomonas paracarnis RQ057, a strain responsible for blue discoloration spoilage in processed cheese.</title>
        <authorList>
            <person name="Rodrigues Rd.S."/>
            <person name="Machado S.G."/>
            <person name="de Carvalho A.F."/>
            <person name="Nero L.A."/>
        </authorList>
    </citation>
    <scope>NUCLEOTIDE SEQUENCE [LARGE SCALE GENOMIC DNA]</scope>
    <source>
        <strain evidence="1 2">RQ057</strain>
    </source>
</reference>
<comment type="caution">
    <text evidence="1">The sequence shown here is derived from an EMBL/GenBank/DDBJ whole genome shotgun (WGS) entry which is preliminary data.</text>
</comment>
<dbReference type="RefSeq" id="WP_197883939.1">
    <property type="nucleotide sequence ID" value="NZ_JAJGWQ010000004.1"/>
</dbReference>
<evidence type="ECO:0000313" key="1">
    <source>
        <dbReference type="EMBL" id="MEB3782660.1"/>
    </source>
</evidence>
<dbReference type="Proteomes" id="UP001336015">
    <property type="component" value="Unassembled WGS sequence"/>
</dbReference>
<evidence type="ECO:0000313" key="2">
    <source>
        <dbReference type="Proteomes" id="UP001336015"/>
    </source>
</evidence>
<gene>
    <name evidence="1" type="ORF">LLW09_08830</name>
</gene>
<sequence>MNTKAKIIIAPGGKIRRQAGPYDLKTHLPRYGFEVVAADADAQWQVVDGSQIMGHPDNHFWVWDIKNNSSMPVFITLTKDGVPV</sequence>
<dbReference type="EMBL" id="JAJGWQ010000004">
    <property type="protein sequence ID" value="MEB3782660.1"/>
    <property type="molecule type" value="Genomic_DNA"/>
</dbReference>
<keyword evidence="2" id="KW-1185">Reference proteome</keyword>
<organism evidence="1 2">
    <name type="scientific">Pseudomonas paracarnis</name>
    <dbReference type="NCBI Taxonomy" id="2750625"/>
    <lineage>
        <taxon>Bacteria</taxon>
        <taxon>Pseudomonadati</taxon>
        <taxon>Pseudomonadota</taxon>
        <taxon>Gammaproteobacteria</taxon>
        <taxon>Pseudomonadales</taxon>
        <taxon>Pseudomonadaceae</taxon>
        <taxon>Pseudomonas</taxon>
    </lineage>
</organism>
<proteinExistence type="predicted"/>
<protein>
    <submittedName>
        <fullName evidence="1">Uncharacterized protein</fullName>
    </submittedName>
</protein>